<feature type="transmembrane region" description="Helical" evidence="10">
    <location>
        <begin position="71"/>
        <end position="92"/>
    </location>
</feature>
<keyword evidence="3" id="KW-1003">Cell membrane</keyword>
<dbReference type="eggNOG" id="COG2391">
    <property type="taxonomic scope" value="Bacteria"/>
</dbReference>
<name>C7NII1_KYTSD</name>
<gene>
    <name evidence="11" type="ordered locus">Ksed_00550</name>
</gene>
<evidence type="ECO:0000256" key="10">
    <source>
        <dbReference type="SAM" id="Phobius"/>
    </source>
</evidence>
<evidence type="ECO:0000256" key="5">
    <source>
        <dbReference type="ARBA" id="ARBA00022692"/>
    </source>
</evidence>
<evidence type="ECO:0000256" key="1">
    <source>
        <dbReference type="ARBA" id="ARBA00004429"/>
    </source>
</evidence>
<dbReference type="GO" id="GO:0005886">
    <property type="term" value="C:plasma membrane"/>
    <property type="evidence" value="ECO:0007669"/>
    <property type="project" value="UniProtKB-SubCell"/>
</dbReference>
<keyword evidence="4" id="KW-0997">Cell inner membrane</keyword>
<evidence type="ECO:0000256" key="3">
    <source>
        <dbReference type="ARBA" id="ARBA00022475"/>
    </source>
</evidence>
<feature type="transmembrane region" description="Helical" evidence="10">
    <location>
        <begin position="281"/>
        <end position="305"/>
    </location>
</feature>
<dbReference type="RefSeq" id="WP_012801571.1">
    <property type="nucleotide sequence ID" value="NC_013169.1"/>
</dbReference>
<keyword evidence="2" id="KW-0813">Transport</keyword>
<evidence type="ECO:0000256" key="9">
    <source>
        <dbReference type="SAM" id="MobiDB-lite"/>
    </source>
</evidence>
<feature type="transmembrane region" description="Helical" evidence="10">
    <location>
        <begin position="317"/>
        <end position="336"/>
    </location>
</feature>
<keyword evidence="12" id="KW-1185">Reference proteome</keyword>
<evidence type="ECO:0000256" key="8">
    <source>
        <dbReference type="ARBA" id="ARBA00035655"/>
    </source>
</evidence>
<protein>
    <submittedName>
        <fullName evidence="11">Predicted transporter component</fullName>
    </submittedName>
</protein>
<feature type="transmembrane region" description="Helical" evidence="10">
    <location>
        <begin position="38"/>
        <end position="59"/>
    </location>
</feature>
<evidence type="ECO:0000313" key="11">
    <source>
        <dbReference type="EMBL" id="ACV05152.1"/>
    </source>
</evidence>
<evidence type="ECO:0000313" key="12">
    <source>
        <dbReference type="Proteomes" id="UP000006666"/>
    </source>
</evidence>
<evidence type="ECO:0000256" key="7">
    <source>
        <dbReference type="ARBA" id="ARBA00023136"/>
    </source>
</evidence>
<comment type="subcellular location">
    <subcellularLocation>
        <location evidence="1">Cell inner membrane</location>
        <topology evidence="1">Multi-pass membrane protein</topology>
    </subcellularLocation>
</comment>
<keyword evidence="6 10" id="KW-1133">Transmembrane helix</keyword>
<dbReference type="PANTHER" id="PTHR30574:SF1">
    <property type="entry name" value="SULPHUR TRANSPORT DOMAIN-CONTAINING PROTEIN"/>
    <property type="match status" value="1"/>
</dbReference>
<dbReference type="AlphaFoldDB" id="C7NII1"/>
<feature type="region of interest" description="Disordered" evidence="9">
    <location>
        <begin position="344"/>
        <end position="385"/>
    </location>
</feature>
<proteinExistence type="inferred from homology"/>
<dbReference type="EMBL" id="CP001686">
    <property type="protein sequence ID" value="ACV05152.1"/>
    <property type="molecule type" value="Genomic_DNA"/>
</dbReference>
<dbReference type="InterPro" id="IPR007272">
    <property type="entry name" value="Sulf_transp_TsuA/YedE"/>
</dbReference>
<keyword evidence="5 10" id="KW-0812">Transmembrane</keyword>
<evidence type="ECO:0000256" key="2">
    <source>
        <dbReference type="ARBA" id="ARBA00022448"/>
    </source>
</evidence>
<dbReference type="STRING" id="478801.Ksed_00550"/>
<evidence type="ECO:0000256" key="4">
    <source>
        <dbReference type="ARBA" id="ARBA00022519"/>
    </source>
</evidence>
<dbReference type="Proteomes" id="UP000006666">
    <property type="component" value="Chromosome"/>
</dbReference>
<evidence type="ECO:0000256" key="6">
    <source>
        <dbReference type="ARBA" id="ARBA00022989"/>
    </source>
</evidence>
<feature type="transmembrane region" description="Helical" evidence="10">
    <location>
        <begin position="104"/>
        <end position="124"/>
    </location>
</feature>
<dbReference type="HOGENOM" id="CLU_050656_0_1_11"/>
<accession>C7NII1</accession>
<feature type="transmembrane region" description="Helical" evidence="10">
    <location>
        <begin position="249"/>
        <end position="269"/>
    </location>
</feature>
<keyword evidence="7 10" id="KW-0472">Membrane</keyword>
<feature type="transmembrane region" description="Helical" evidence="10">
    <location>
        <begin position="200"/>
        <end position="217"/>
    </location>
</feature>
<dbReference type="PANTHER" id="PTHR30574">
    <property type="entry name" value="INNER MEMBRANE PROTEIN YEDE"/>
    <property type="match status" value="1"/>
</dbReference>
<reference evidence="11 12" key="1">
    <citation type="journal article" date="2009" name="Stand. Genomic Sci.">
        <title>Complete genome sequence of Kytococcus sedentarius type strain (541).</title>
        <authorList>
            <person name="Sims D."/>
            <person name="Brettin T."/>
            <person name="Detter J.C."/>
            <person name="Han C."/>
            <person name="Lapidus A."/>
            <person name="Copeland A."/>
            <person name="Glavina Del Rio T."/>
            <person name="Nolan M."/>
            <person name="Chen F."/>
            <person name="Lucas S."/>
            <person name="Tice H."/>
            <person name="Cheng J.F."/>
            <person name="Bruce D."/>
            <person name="Goodwin L."/>
            <person name="Pitluck S."/>
            <person name="Ovchinnikova G."/>
            <person name="Pati A."/>
            <person name="Ivanova N."/>
            <person name="Mavrommatis K."/>
            <person name="Chen A."/>
            <person name="Palaniappan K."/>
            <person name="D'haeseleer P."/>
            <person name="Chain P."/>
            <person name="Bristow J."/>
            <person name="Eisen J.A."/>
            <person name="Markowitz V."/>
            <person name="Hugenholtz P."/>
            <person name="Schneider S."/>
            <person name="Goker M."/>
            <person name="Pukall R."/>
            <person name="Kyrpides N.C."/>
            <person name="Klenk H.P."/>
        </authorList>
    </citation>
    <scope>NUCLEOTIDE SEQUENCE [LARGE SCALE GENOMIC DNA]</scope>
    <source>
        <strain evidence="12">ATCC 14392 / DSM 20547 / JCM 11482 / CCUG 33030 / NBRC 15357 / NCTC 11040 / CCM 314 / 541</strain>
    </source>
</reference>
<feature type="transmembrane region" description="Helical" evidence="10">
    <location>
        <begin position="144"/>
        <end position="165"/>
    </location>
</feature>
<feature type="compositionally biased region" description="Low complexity" evidence="9">
    <location>
        <begin position="358"/>
        <end position="371"/>
    </location>
</feature>
<organism evidence="11 12">
    <name type="scientific">Kytococcus sedentarius (strain ATCC 14392 / DSM 20547 / JCM 11482 / CCUG 33030 / NBRC 15357 / NCTC 11040 / CCM 314 / 541)</name>
    <name type="common">Micrococcus sedentarius</name>
    <dbReference type="NCBI Taxonomy" id="478801"/>
    <lineage>
        <taxon>Bacteria</taxon>
        <taxon>Bacillati</taxon>
        <taxon>Actinomycetota</taxon>
        <taxon>Actinomycetes</taxon>
        <taxon>Micrococcales</taxon>
        <taxon>Kytococcaceae</taxon>
        <taxon>Kytococcus</taxon>
    </lineage>
</organism>
<dbReference type="KEGG" id="kse:Ksed_00550"/>
<sequence>MILTGLVTGALLGFVLQRGRFCITGAFRDVWLSGSTRWLTAFGVVIALHAIGYTALSALGVVNAPVDPLPLGAAVVGGLIFGVGIIAAGGCATGTYYRAGEGLVGSWFALIFYALSAGAMKYGPLAGFTTWSRDQTVGATTIDASLGLPAWVVVGVLSVGVGLAVRHHLRADAARPRTAGLPARRSGVAHLLTEKRWHPFATAAVVAGIALAAWPLSTAAGRVGSLGITTPSAKLGNYLTTGDLTMVDWSVMLVLGILAGSLVAALASGEFRVRVPDSTTTLRAIGGGVLMGVGASLAGGCTVGHGMVATAQLSWEGWIATGAMLLGAGLGVRWFIRTRDGREAVAGSSPRPTLTPVDTAEGAGADAEPAPQRTRPAPVLTKVGD</sequence>
<comment type="similarity">
    <text evidence="8">Belongs to the TsuA/YedE (TC 9.B.102) family.</text>
</comment>
<dbReference type="Pfam" id="PF04143">
    <property type="entry name" value="Sulf_transp"/>
    <property type="match status" value="1"/>
</dbReference>